<keyword evidence="4 7" id="KW-1133">Transmembrane helix</keyword>
<dbReference type="Pfam" id="PF07690">
    <property type="entry name" value="MFS_1"/>
    <property type="match status" value="1"/>
</dbReference>
<evidence type="ECO:0000256" key="7">
    <source>
        <dbReference type="SAM" id="Phobius"/>
    </source>
</evidence>
<protein>
    <recommendedName>
        <fullName evidence="8">Major facilitator superfamily (MFS) profile domain-containing protein</fullName>
    </recommendedName>
</protein>
<evidence type="ECO:0000256" key="5">
    <source>
        <dbReference type="ARBA" id="ARBA00023136"/>
    </source>
</evidence>
<evidence type="ECO:0000256" key="3">
    <source>
        <dbReference type="ARBA" id="ARBA00022692"/>
    </source>
</evidence>
<keyword evidence="5 7" id="KW-0472">Membrane</keyword>
<keyword evidence="3 7" id="KW-0812">Transmembrane</keyword>
<organism evidence="9 10">
    <name type="scientific">Exophiala mesophila</name>
    <name type="common">Black yeast-like fungus</name>
    <dbReference type="NCBI Taxonomy" id="212818"/>
    <lineage>
        <taxon>Eukaryota</taxon>
        <taxon>Fungi</taxon>
        <taxon>Dikarya</taxon>
        <taxon>Ascomycota</taxon>
        <taxon>Pezizomycotina</taxon>
        <taxon>Eurotiomycetes</taxon>
        <taxon>Chaetothyriomycetidae</taxon>
        <taxon>Chaetothyriales</taxon>
        <taxon>Herpotrichiellaceae</taxon>
        <taxon>Exophiala</taxon>
    </lineage>
</organism>
<dbReference type="OrthoDB" id="10021397at2759"/>
<dbReference type="CDD" id="cd17502">
    <property type="entry name" value="MFS_Azr1_MDR_like"/>
    <property type="match status" value="1"/>
</dbReference>
<dbReference type="PROSITE" id="PS50850">
    <property type="entry name" value="MFS"/>
    <property type="match status" value="1"/>
</dbReference>
<feature type="domain" description="Major facilitator superfamily (MFS) profile" evidence="8">
    <location>
        <begin position="66"/>
        <end position="558"/>
    </location>
</feature>
<name>A0A0D1Z281_EXOME</name>
<dbReference type="AlphaFoldDB" id="A0A0D1Z281"/>
<evidence type="ECO:0000256" key="2">
    <source>
        <dbReference type="ARBA" id="ARBA00007520"/>
    </source>
</evidence>
<feature type="transmembrane region" description="Helical" evidence="7">
    <location>
        <begin position="286"/>
        <end position="305"/>
    </location>
</feature>
<feature type="compositionally biased region" description="Polar residues" evidence="6">
    <location>
        <begin position="22"/>
        <end position="35"/>
    </location>
</feature>
<dbReference type="OMA" id="WAINSYT"/>
<dbReference type="EMBL" id="KN847525">
    <property type="protein sequence ID" value="KIV88907.1"/>
    <property type="molecule type" value="Genomic_DNA"/>
</dbReference>
<dbReference type="GeneID" id="27326381"/>
<reference evidence="9 10" key="1">
    <citation type="submission" date="2015-01" db="EMBL/GenBank/DDBJ databases">
        <title>The Genome Sequence of Exophiala mesophila CBS40295.</title>
        <authorList>
            <consortium name="The Broad Institute Genomics Platform"/>
            <person name="Cuomo C."/>
            <person name="de Hoog S."/>
            <person name="Gorbushina A."/>
            <person name="Stielow B."/>
            <person name="Teixiera M."/>
            <person name="Abouelleil A."/>
            <person name="Chapman S.B."/>
            <person name="Priest M."/>
            <person name="Young S.K."/>
            <person name="Wortman J."/>
            <person name="Nusbaum C."/>
            <person name="Birren B."/>
        </authorList>
    </citation>
    <scope>NUCLEOTIDE SEQUENCE [LARGE SCALE GENOMIC DNA]</scope>
    <source>
        <strain evidence="9 10">CBS 40295</strain>
    </source>
</reference>
<dbReference type="PANTHER" id="PTHR23501:SF158">
    <property type="entry name" value="TRANSPORTER, PUTATIVE (AFU_ORTHOLOGUE AFUA_5G14490)-RELATED"/>
    <property type="match status" value="1"/>
</dbReference>
<dbReference type="InterPro" id="IPR036259">
    <property type="entry name" value="MFS_trans_sf"/>
</dbReference>
<feature type="transmembrane region" description="Helical" evidence="7">
    <location>
        <begin position="100"/>
        <end position="119"/>
    </location>
</feature>
<evidence type="ECO:0000256" key="4">
    <source>
        <dbReference type="ARBA" id="ARBA00022989"/>
    </source>
</evidence>
<feature type="transmembrane region" description="Helical" evidence="7">
    <location>
        <begin position="131"/>
        <end position="157"/>
    </location>
</feature>
<feature type="transmembrane region" description="Helical" evidence="7">
    <location>
        <begin position="163"/>
        <end position="181"/>
    </location>
</feature>
<feature type="region of interest" description="Disordered" evidence="6">
    <location>
        <begin position="563"/>
        <end position="592"/>
    </location>
</feature>
<dbReference type="RefSeq" id="XP_016220481.1">
    <property type="nucleotide sequence ID" value="XM_016373570.1"/>
</dbReference>
<comment type="subcellular location">
    <subcellularLocation>
        <location evidence="1">Membrane</location>
        <topology evidence="1">Multi-pass membrane protein</topology>
    </subcellularLocation>
</comment>
<dbReference type="GO" id="GO:0005886">
    <property type="term" value="C:plasma membrane"/>
    <property type="evidence" value="ECO:0007669"/>
    <property type="project" value="TreeGrafter"/>
</dbReference>
<feature type="transmembrane region" description="Helical" evidence="7">
    <location>
        <begin position="416"/>
        <end position="434"/>
    </location>
</feature>
<dbReference type="PANTHER" id="PTHR23501">
    <property type="entry name" value="MAJOR FACILITATOR SUPERFAMILY"/>
    <property type="match status" value="1"/>
</dbReference>
<dbReference type="PRINTS" id="PR01036">
    <property type="entry name" value="TCRTETB"/>
</dbReference>
<feature type="transmembrane region" description="Helical" evidence="7">
    <location>
        <begin position="392"/>
        <end position="410"/>
    </location>
</feature>
<feature type="transmembrane region" description="Helical" evidence="7">
    <location>
        <begin position="326"/>
        <end position="347"/>
    </location>
</feature>
<comment type="similarity">
    <text evidence="2">Belongs to the major facilitator superfamily. TCR/Tet family.</text>
</comment>
<evidence type="ECO:0000313" key="10">
    <source>
        <dbReference type="Proteomes" id="UP000054302"/>
    </source>
</evidence>
<feature type="transmembrane region" description="Helical" evidence="7">
    <location>
        <begin position="359"/>
        <end position="383"/>
    </location>
</feature>
<dbReference type="InterPro" id="IPR011701">
    <property type="entry name" value="MFS"/>
</dbReference>
<dbReference type="VEuPathDB" id="FungiDB:PV10_08536"/>
<feature type="compositionally biased region" description="Basic and acidic residues" evidence="6">
    <location>
        <begin position="563"/>
        <end position="573"/>
    </location>
</feature>
<evidence type="ECO:0000313" key="9">
    <source>
        <dbReference type="EMBL" id="KIV88907.1"/>
    </source>
</evidence>
<dbReference type="Gene3D" id="1.20.1250.20">
    <property type="entry name" value="MFS general substrate transporter like domains"/>
    <property type="match status" value="1"/>
</dbReference>
<dbReference type="SUPFAM" id="SSF103473">
    <property type="entry name" value="MFS general substrate transporter"/>
    <property type="match status" value="1"/>
</dbReference>
<keyword evidence="10" id="KW-1185">Reference proteome</keyword>
<dbReference type="Proteomes" id="UP000054302">
    <property type="component" value="Unassembled WGS sequence"/>
</dbReference>
<feature type="transmembrane region" description="Helical" evidence="7">
    <location>
        <begin position="188"/>
        <end position="207"/>
    </location>
</feature>
<evidence type="ECO:0000259" key="8">
    <source>
        <dbReference type="PROSITE" id="PS50850"/>
    </source>
</evidence>
<feature type="region of interest" description="Disordered" evidence="6">
    <location>
        <begin position="1"/>
        <end position="54"/>
    </location>
</feature>
<dbReference type="Gene3D" id="1.20.1720.10">
    <property type="entry name" value="Multidrug resistance protein D"/>
    <property type="match status" value="1"/>
</dbReference>
<feature type="compositionally biased region" description="Basic and acidic residues" evidence="6">
    <location>
        <begin position="580"/>
        <end position="592"/>
    </location>
</feature>
<evidence type="ECO:0000256" key="1">
    <source>
        <dbReference type="ARBA" id="ARBA00004141"/>
    </source>
</evidence>
<dbReference type="GO" id="GO:0022857">
    <property type="term" value="F:transmembrane transporter activity"/>
    <property type="evidence" value="ECO:0007669"/>
    <property type="project" value="InterPro"/>
</dbReference>
<feature type="transmembrane region" description="Helical" evidence="7">
    <location>
        <begin position="63"/>
        <end position="88"/>
    </location>
</feature>
<feature type="transmembrane region" description="Helical" evidence="7">
    <location>
        <begin position="455"/>
        <end position="476"/>
    </location>
</feature>
<evidence type="ECO:0000256" key="6">
    <source>
        <dbReference type="SAM" id="MobiDB-lite"/>
    </source>
</evidence>
<proteinExistence type="inferred from homology"/>
<dbReference type="FunFam" id="1.20.1720.10:FF:000014">
    <property type="entry name" value="MFS drug transporter, putative"/>
    <property type="match status" value="1"/>
</dbReference>
<feature type="transmembrane region" description="Helical" evidence="7">
    <location>
        <begin position="535"/>
        <end position="554"/>
    </location>
</feature>
<accession>A0A0D1Z281</accession>
<feature type="transmembrane region" description="Helical" evidence="7">
    <location>
        <begin position="219"/>
        <end position="242"/>
    </location>
</feature>
<feature type="transmembrane region" description="Helical" evidence="7">
    <location>
        <begin position="254"/>
        <end position="274"/>
    </location>
</feature>
<dbReference type="HOGENOM" id="CLU_000960_22_0_1"/>
<dbReference type="InterPro" id="IPR020846">
    <property type="entry name" value="MFS_dom"/>
</dbReference>
<sequence>MAAASSTSAAPPPEPLDLGEVSQGQTPATINSIAMPSQDPKEVDVSSQSPLDEPTHSRSIFRIATVMVTLFCTLFLSALNTTIIATAIPTICSDLGSAAGYSWIGASYVIAATAVVSIWAKLSDIWGRKPFLLLTVALYFVSSIVCALSNSMGMLIVGRALQGISGGGLGSLVIIVISDLFSIRRRSLFLGLLHVTWAVAGGLGPVLGGAFTEYLSWRWIFWINLPICGPAFILLFIFLDVHNPKTELAKGIKAIDWAGSVCMIAIMVMVLLGLNFGGATYPWDSPKVICLVVVGGLMTFAFVFNEGRIATHPILPLKLFRRKSEAACLAIGFLQHFVLNAAEYYLPLYFQAVREASPLGSGVLILPLIITEALTAVATGIIIHQSGRYMELIWGGVVLLTLGNGLYITFGAASPLGSIIAIQIVAGVGVGLLFDPPLIALQALVSQEDTAIATATLSFVRSIGVSLSIVIGGVVFQNGMGLQKSKLQDLGLSVELADVLSGPSAAINIDLIRTISDPLQKLGVKAAYALSLRNLWILCTGIAACSVFAVALIARKDLSRTHTETRTGIKEKGGNVPTELVERDSRAAADGP</sequence>
<gene>
    <name evidence="9" type="ORF">PV10_08536</name>
</gene>